<name>A0A7J9FH86_9ROSI</name>
<dbReference type="EMBL" id="JABEZW010156266">
    <property type="protein sequence ID" value="MBA0784548.1"/>
    <property type="molecule type" value="Genomic_DNA"/>
</dbReference>
<dbReference type="AlphaFoldDB" id="A0A7J9FH86"/>
<reference evidence="2 3" key="1">
    <citation type="journal article" date="2019" name="Genome Biol. Evol.">
        <title>Insights into the evolution of the New World diploid cottons (Gossypium, subgenus Houzingenia) based on genome sequencing.</title>
        <authorList>
            <person name="Grover C.E."/>
            <person name="Arick M.A. 2nd"/>
            <person name="Thrash A."/>
            <person name="Conover J.L."/>
            <person name="Sanders W.S."/>
            <person name="Peterson D.G."/>
            <person name="Frelichowski J.E."/>
            <person name="Scheffler J.A."/>
            <person name="Scheffler B.E."/>
            <person name="Wendel J.F."/>
        </authorList>
    </citation>
    <scope>NUCLEOTIDE SEQUENCE [LARGE SCALE GENOMIC DNA]</scope>
    <source>
        <strain evidence="2">8</strain>
        <tissue evidence="2">Leaf</tissue>
    </source>
</reference>
<comment type="caution">
    <text evidence="2">The sequence shown here is derived from an EMBL/GenBank/DDBJ whole genome shotgun (WGS) entry which is preliminary data.</text>
</comment>
<dbReference type="InterPro" id="IPR002156">
    <property type="entry name" value="RNaseH_domain"/>
</dbReference>
<dbReference type="GO" id="GO:0004523">
    <property type="term" value="F:RNA-DNA hybrid ribonuclease activity"/>
    <property type="evidence" value="ECO:0007669"/>
    <property type="project" value="InterPro"/>
</dbReference>
<dbReference type="InterPro" id="IPR012337">
    <property type="entry name" value="RNaseH-like_sf"/>
</dbReference>
<dbReference type="Proteomes" id="UP000593568">
    <property type="component" value="Unassembled WGS sequence"/>
</dbReference>
<proteinExistence type="predicted"/>
<dbReference type="SUPFAM" id="SSF53098">
    <property type="entry name" value="Ribonuclease H-like"/>
    <property type="match status" value="1"/>
</dbReference>
<dbReference type="GO" id="GO:0003676">
    <property type="term" value="F:nucleic acid binding"/>
    <property type="evidence" value="ECO:0007669"/>
    <property type="project" value="InterPro"/>
</dbReference>
<evidence type="ECO:0000259" key="1">
    <source>
        <dbReference type="Pfam" id="PF13456"/>
    </source>
</evidence>
<sequence>MRNKPLLLVTPVEKNWMKATYGTVKINFDVSMSMKKIGYGLIARDSDGFVLGGGGIMDLDMHADWEELNAFEESLKFARAFNFPKVLFETDCISLVSRINKKGQDITLLGHHTDEICKQLENFSSSKVSWVNRSCNRITDYLCKQAIDRNCNLTFKLDYPMDIHDLVMKDSIN</sequence>
<dbReference type="PANTHER" id="PTHR47074">
    <property type="entry name" value="BNAC02G40300D PROTEIN"/>
    <property type="match status" value="1"/>
</dbReference>
<dbReference type="InterPro" id="IPR052929">
    <property type="entry name" value="RNase_H-like_EbsB-rel"/>
</dbReference>
<dbReference type="PANTHER" id="PTHR47074:SF48">
    <property type="entry name" value="POLYNUCLEOTIDYL TRANSFERASE, RIBONUCLEASE H-LIKE SUPERFAMILY PROTEIN"/>
    <property type="match status" value="1"/>
</dbReference>
<keyword evidence="3" id="KW-1185">Reference proteome</keyword>
<dbReference type="CDD" id="cd06222">
    <property type="entry name" value="RNase_H_like"/>
    <property type="match status" value="1"/>
</dbReference>
<gene>
    <name evidence="2" type="ORF">Gotri_025652</name>
</gene>
<accession>A0A7J9FH86</accession>
<dbReference type="InterPro" id="IPR044730">
    <property type="entry name" value="RNase_H-like_dom_plant"/>
</dbReference>
<feature type="domain" description="RNase H type-1" evidence="1">
    <location>
        <begin position="27"/>
        <end position="146"/>
    </location>
</feature>
<dbReference type="InterPro" id="IPR036397">
    <property type="entry name" value="RNaseH_sf"/>
</dbReference>
<organism evidence="2 3">
    <name type="scientific">Gossypium trilobum</name>
    <dbReference type="NCBI Taxonomy" id="34281"/>
    <lineage>
        <taxon>Eukaryota</taxon>
        <taxon>Viridiplantae</taxon>
        <taxon>Streptophyta</taxon>
        <taxon>Embryophyta</taxon>
        <taxon>Tracheophyta</taxon>
        <taxon>Spermatophyta</taxon>
        <taxon>Magnoliopsida</taxon>
        <taxon>eudicotyledons</taxon>
        <taxon>Gunneridae</taxon>
        <taxon>Pentapetalae</taxon>
        <taxon>rosids</taxon>
        <taxon>malvids</taxon>
        <taxon>Malvales</taxon>
        <taxon>Malvaceae</taxon>
        <taxon>Malvoideae</taxon>
        <taxon>Gossypium</taxon>
    </lineage>
</organism>
<dbReference type="Gene3D" id="3.30.420.10">
    <property type="entry name" value="Ribonuclease H-like superfamily/Ribonuclease H"/>
    <property type="match status" value="1"/>
</dbReference>
<evidence type="ECO:0000313" key="3">
    <source>
        <dbReference type="Proteomes" id="UP000593568"/>
    </source>
</evidence>
<protein>
    <recommendedName>
        <fullName evidence="1">RNase H type-1 domain-containing protein</fullName>
    </recommendedName>
</protein>
<evidence type="ECO:0000313" key="2">
    <source>
        <dbReference type="EMBL" id="MBA0784548.1"/>
    </source>
</evidence>
<dbReference type="Pfam" id="PF13456">
    <property type="entry name" value="RVT_3"/>
    <property type="match status" value="1"/>
</dbReference>